<gene>
    <name evidence="1" type="ORF">EXE25_17555</name>
</gene>
<dbReference type="Proteomes" id="UP000293483">
    <property type="component" value="Unassembled WGS sequence"/>
</dbReference>
<protein>
    <submittedName>
        <fullName evidence="1">Methyl-coenzyme M reductase</fullName>
    </submittedName>
</protein>
<evidence type="ECO:0000313" key="2">
    <source>
        <dbReference type="Proteomes" id="UP000293483"/>
    </source>
</evidence>
<evidence type="ECO:0000313" key="1">
    <source>
        <dbReference type="EMBL" id="RZG64142.1"/>
    </source>
</evidence>
<sequence>MPRIPMGNLGNAMPQVERIRMPENQSGQMIASALQNVSQVAGQRAQEKDRQQQQAEITAKNIELYNNDLAEKEAKVKLDDVLTTEMSEQVTRLKNDVSNGSMTADAANQDFKTWSDQRYKELETEMPGHAQQNLKNYWSSNINQQTASFLPLQLRADVQKGTVLADRMSEIATRYDRAKGREYLESNFATLNLSEADKQSRLYTYESVRDQLSIDDRITVALQGKDVASLHGLLTDLGSNKFGYLDGKQIQQNKDRVLSRIDALDTQLKAEENKRVSEAGKYLNEYKSNVLTGRAQDKDYEANVAQLVAGTEHESEFKFLQQQSVNFQKFANKSTPEQQALINAQKAKMKNSSSASAADDEKVLNAYESIYRDKLQTVKDNPNQAVREAGLKVNELGGMLLKTDAAGWIDGAIDNGTSQLALKDANIKLKPISAEDLPEAKKAFDDMSVDQKLNLIGGMINKTKGIKNGASIWGATLGQLGAGDQNYIAAGLAKMNGYGSTAGRPLATSIINGTQILKNKQLVMPKDAELKAAFNAYAGNTVTGTTSNNMYNVFRAVYADTMEARNLQHSKADEPPNPEVLKFALASATGGVHQQKGAFTNYAGGKLKDWKVSMPYGMTDDAFENRLDAGYSAISSSTGISEAELKTLRLRQSSSRTKSGELQYDLLDERGKPLVVKGVAWRIKMNGVTR</sequence>
<organism evidence="1 2">
    <name type="scientific">Acinetobacter bouvetii</name>
    <dbReference type="NCBI Taxonomy" id="202951"/>
    <lineage>
        <taxon>Bacteria</taxon>
        <taxon>Pseudomonadati</taxon>
        <taxon>Pseudomonadota</taxon>
        <taxon>Gammaproteobacteria</taxon>
        <taxon>Moraxellales</taxon>
        <taxon>Moraxellaceae</taxon>
        <taxon>Acinetobacter</taxon>
    </lineage>
</organism>
<dbReference type="RefSeq" id="WP_130148510.1">
    <property type="nucleotide sequence ID" value="NZ_SGSU01000027.1"/>
</dbReference>
<comment type="caution">
    <text evidence="1">The sequence shown here is derived from an EMBL/GenBank/DDBJ whole genome shotgun (WGS) entry which is preliminary data.</text>
</comment>
<dbReference type="AlphaFoldDB" id="A0A4Q7AQV1"/>
<dbReference type="EMBL" id="SGSU01000027">
    <property type="protein sequence ID" value="RZG64142.1"/>
    <property type="molecule type" value="Genomic_DNA"/>
</dbReference>
<name>A0A4Q7AQV1_9GAMM</name>
<accession>A0A4Q7AQV1</accession>
<reference evidence="1 2" key="1">
    <citation type="submission" date="2019-02" db="EMBL/GenBank/DDBJ databases">
        <title>The Batch Genome Submission of Acinetobacter spp. strains.</title>
        <authorList>
            <person name="Qin J."/>
            <person name="Hu Y."/>
            <person name="Ye H."/>
            <person name="Wei L."/>
            <person name="Feng Y."/>
            <person name="Zong Z."/>
        </authorList>
    </citation>
    <scope>NUCLEOTIDE SEQUENCE [LARGE SCALE GENOMIC DNA]</scope>
    <source>
        <strain evidence="1 2">WCHABo060081</strain>
    </source>
</reference>
<proteinExistence type="predicted"/>